<sequence length="116" mass="11844">MSVGRSIGRIALLVLSGSATLSLIGAIAETANTGPTPQIAGVTRPGPVVEVAPGEVVPARTSRQVATAPAPARDRDFERWLRAISYALTALAGFAAAGLVVLLRIASALSKIADRD</sequence>
<organism evidence="3 4">
    <name type="scientific">Sphingomonas yantingensis</name>
    <dbReference type="NCBI Taxonomy" id="1241761"/>
    <lineage>
        <taxon>Bacteria</taxon>
        <taxon>Pseudomonadati</taxon>
        <taxon>Pseudomonadota</taxon>
        <taxon>Alphaproteobacteria</taxon>
        <taxon>Sphingomonadales</taxon>
        <taxon>Sphingomonadaceae</taxon>
        <taxon>Sphingomonas</taxon>
    </lineage>
</organism>
<dbReference type="Proteomes" id="UP000557739">
    <property type="component" value="Unassembled WGS sequence"/>
</dbReference>
<reference evidence="3 4" key="1">
    <citation type="submission" date="2020-08" db="EMBL/GenBank/DDBJ databases">
        <title>Genomic Encyclopedia of Type Strains, Phase IV (KMG-IV): sequencing the most valuable type-strain genomes for metagenomic binning, comparative biology and taxonomic classification.</title>
        <authorList>
            <person name="Goeker M."/>
        </authorList>
    </citation>
    <scope>NUCLEOTIDE SEQUENCE [LARGE SCALE GENOMIC DNA]</scope>
    <source>
        <strain evidence="3 4">DSM 27244</strain>
    </source>
</reference>
<feature type="transmembrane region" description="Helical" evidence="1">
    <location>
        <begin position="83"/>
        <end position="106"/>
    </location>
</feature>
<evidence type="ECO:0000313" key="4">
    <source>
        <dbReference type="Proteomes" id="UP000557739"/>
    </source>
</evidence>
<accession>A0A7W9APL2</accession>
<keyword evidence="4" id="KW-1185">Reference proteome</keyword>
<dbReference type="AlphaFoldDB" id="A0A7W9APL2"/>
<protein>
    <submittedName>
        <fullName evidence="3">Uncharacterized protein</fullName>
    </submittedName>
</protein>
<dbReference type="RefSeq" id="WP_184026680.1">
    <property type="nucleotide sequence ID" value="NZ_JACIJJ010000002.1"/>
</dbReference>
<feature type="signal peptide" evidence="2">
    <location>
        <begin position="1"/>
        <end position="21"/>
    </location>
</feature>
<dbReference type="EMBL" id="JACIJJ010000002">
    <property type="protein sequence ID" value="MBB5698237.1"/>
    <property type="molecule type" value="Genomic_DNA"/>
</dbReference>
<keyword evidence="1" id="KW-1133">Transmembrane helix</keyword>
<comment type="caution">
    <text evidence="3">The sequence shown here is derived from an EMBL/GenBank/DDBJ whole genome shotgun (WGS) entry which is preliminary data.</text>
</comment>
<name>A0A7W9APL2_9SPHN</name>
<keyword evidence="1" id="KW-0472">Membrane</keyword>
<keyword evidence="1" id="KW-0812">Transmembrane</keyword>
<gene>
    <name evidence="3" type="ORF">FHR19_001582</name>
</gene>
<keyword evidence="2" id="KW-0732">Signal</keyword>
<evidence type="ECO:0000256" key="1">
    <source>
        <dbReference type="SAM" id="Phobius"/>
    </source>
</evidence>
<evidence type="ECO:0000256" key="2">
    <source>
        <dbReference type="SAM" id="SignalP"/>
    </source>
</evidence>
<evidence type="ECO:0000313" key="3">
    <source>
        <dbReference type="EMBL" id="MBB5698237.1"/>
    </source>
</evidence>
<feature type="chain" id="PRO_5031206695" evidence="2">
    <location>
        <begin position="22"/>
        <end position="116"/>
    </location>
</feature>
<proteinExistence type="predicted"/>